<proteinExistence type="inferred from homology"/>
<evidence type="ECO:0000256" key="1">
    <source>
        <dbReference type="ARBA" id="ARBA00006845"/>
    </source>
</evidence>
<dbReference type="InterPro" id="IPR035905">
    <property type="entry name" value="Barstar-like_sf"/>
</dbReference>
<sequence>MSQSGFDIGLDDATRAGVYKVEAADLPALAAAARDAGLLLRRVDLEGCRDKASLLLRIGTTLDFPAGWGRNWDGLLDALRDLSWLPAPGYVLAIDGVSSLQAARSKDLETLVAVLADAAQWWAEDGVPFWAFLALDSTPRAQGRAR</sequence>
<name>E6WT68_PSEUU</name>
<comment type="similarity">
    <text evidence="1">Belongs to the barstar family.</text>
</comment>
<dbReference type="CDD" id="cd05141">
    <property type="entry name" value="Barstar_evA4336-like"/>
    <property type="match status" value="1"/>
</dbReference>
<keyword evidence="4" id="KW-1185">Reference proteome</keyword>
<dbReference type="RefSeq" id="WP_013535125.1">
    <property type="nucleotide sequence ID" value="NC_014924.1"/>
</dbReference>
<dbReference type="Gene3D" id="3.30.370.10">
    <property type="entry name" value="Barstar-like"/>
    <property type="match status" value="1"/>
</dbReference>
<dbReference type="Pfam" id="PF01337">
    <property type="entry name" value="Barstar"/>
    <property type="match status" value="1"/>
</dbReference>
<reference evidence="3 4" key="1">
    <citation type="submission" date="2011-01" db="EMBL/GenBank/DDBJ databases">
        <title>Complete sequence of Pseudoxanthomonas suwonensis 11-1.</title>
        <authorList>
            <consortium name="US DOE Joint Genome Institute"/>
            <person name="Lucas S."/>
            <person name="Copeland A."/>
            <person name="Lapidus A."/>
            <person name="Cheng J.-F."/>
            <person name="Goodwin L."/>
            <person name="Pitluck S."/>
            <person name="Teshima H."/>
            <person name="Detter J.C."/>
            <person name="Han C."/>
            <person name="Tapia R."/>
            <person name="Land M."/>
            <person name="Hauser L."/>
            <person name="Kyrpides N."/>
            <person name="Ivanova N."/>
            <person name="Ovchinnikova G."/>
            <person name="Siebers A.K."/>
            <person name="Allgaier M."/>
            <person name="Thelen M.P."/>
            <person name="Hugenholtz P."/>
            <person name="Gladden J."/>
            <person name="Woyke T."/>
        </authorList>
    </citation>
    <scope>NUCLEOTIDE SEQUENCE [LARGE SCALE GENOMIC DNA]</scope>
    <source>
        <strain evidence="4">11-1</strain>
    </source>
</reference>
<evidence type="ECO:0000313" key="3">
    <source>
        <dbReference type="EMBL" id="ADV27297.1"/>
    </source>
</evidence>
<dbReference type="OrthoDB" id="7575400at2"/>
<dbReference type="HOGENOM" id="CLU_121832_1_0_6"/>
<dbReference type="eggNOG" id="COG2732">
    <property type="taxonomic scope" value="Bacteria"/>
</dbReference>
<gene>
    <name evidence="3" type="ordered locus">Psesu_1450</name>
</gene>
<dbReference type="KEGG" id="psu:Psesu_1450"/>
<dbReference type="AlphaFoldDB" id="E6WT68"/>
<accession>E6WT68</accession>
<dbReference type="EMBL" id="CP002446">
    <property type="protein sequence ID" value="ADV27297.1"/>
    <property type="molecule type" value="Genomic_DNA"/>
</dbReference>
<dbReference type="Proteomes" id="UP000008632">
    <property type="component" value="Chromosome"/>
</dbReference>
<dbReference type="InterPro" id="IPR000468">
    <property type="entry name" value="Barstar"/>
</dbReference>
<feature type="domain" description="Barstar (barnase inhibitor)" evidence="2">
    <location>
        <begin position="41"/>
        <end position="133"/>
    </location>
</feature>
<protein>
    <recommendedName>
        <fullName evidence="2">Barstar (barnase inhibitor) domain-containing protein</fullName>
    </recommendedName>
</protein>
<dbReference type="SUPFAM" id="SSF52038">
    <property type="entry name" value="Barstar-related"/>
    <property type="match status" value="1"/>
</dbReference>
<evidence type="ECO:0000259" key="2">
    <source>
        <dbReference type="Pfam" id="PF01337"/>
    </source>
</evidence>
<dbReference type="STRING" id="743721.Psesu_1450"/>
<evidence type="ECO:0000313" key="4">
    <source>
        <dbReference type="Proteomes" id="UP000008632"/>
    </source>
</evidence>
<organism evidence="3 4">
    <name type="scientific">Pseudoxanthomonas suwonensis (strain 11-1)</name>
    <dbReference type="NCBI Taxonomy" id="743721"/>
    <lineage>
        <taxon>Bacteria</taxon>
        <taxon>Pseudomonadati</taxon>
        <taxon>Pseudomonadota</taxon>
        <taxon>Gammaproteobacteria</taxon>
        <taxon>Lysobacterales</taxon>
        <taxon>Lysobacteraceae</taxon>
        <taxon>Pseudoxanthomonas</taxon>
    </lineage>
</organism>